<accession>A0A2A9PJ10</accession>
<reference evidence="2 3" key="1">
    <citation type="journal article" date="2015" name="BMC Genomics">
        <title>Gene expression during zombie ant biting behavior reflects the complexity underlying fungal parasitic behavioral manipulation.</title>
        <authorList>
            <person name="de Bekker C."/>
            <person name="Ohm R.A."/>
            <person name="Loreto R.G."/>
            <person name="Sebastian A."/>
            <person name="Albert I."/>
            <person name="Merrow M."/>
            <person name="Brachmann A."/>
            <person name="Hughes D.P."/>
        </authorList>
    </citation>
    <scope>NUCLEOTIDE SEQUENCE [LARGE SCALE GENOMIC DNA]</scope>
    <source>
        <strain evidence="2 3">SC16a</strain>
    </source>
</reference>
<protein>
    <submittedName>
        <fullName evidence="2">Uncharacterized protein</fullName>
    </submittedName>
</protein>
<keyword evidence="3" id="KW-1185">Reference proteome</keyword>
<dbReference type="AlphaFoldDB" id="A0A2A9PJ10"/>
<keyword evidence="1" id="KW-0472">Membrane</keyword>
<evidence type="ECO:0000256" key="1">
    <source>
        <dbReference type="SAM" id="Phobius"/>
    </source>
</evidence>
<keyword evidence="1" id="KW-1133">Transmembrane helix</keyword>
<keyword evidence="1" id="KW-0812">Transmembrane</keyword>
<dbReference type="EMBL" id="LAZP02000103">
    <property type="protein sequence ID" value="PFH60877.1"/>
    <property type="molecule type" value="Genomic_DNA"/>
</dbReference>
<dbReference type="Proteomes" id="UP000037136">
    <property type="component" value="Unassembled WGS sequence"/>
</dbReference>
<comment type="caution">
    <text evidence="2">The sequence shown here is derived from an EMBL/GenBank/DDBJ whole genome shotgun (WGS) entry which is preliminary data.</text>
</comment>
<sequence>MSLFHSLKRLRGSCWLACAQLVSIYSLLWVGRLLVASLIPSPSFLLASAYASRPWSPRPWSPRSRACRSRCAALDARSLVRR</sequence>
<name>A0A2A9PJ10_OPHUN</name>
<proteinExistence type="predicted"/>
<organism evidence="2 3">
    <name type="scientific">Ophiocordyceps unilateralis</name>
    <name type="common">Zombie-ant fungus</name>
    <name type="synonym">Torrubia unilateralis</name>
    <dbReference type="NCBI Taxonomy" id="268505"/>
    <lineage>
        <taxon>Eukaryota</taxon>
        <taxon>Fungi</taxon>
        <taxon>Dikarya</taxon>
        <taxon>Ascomycota</taxon>
        <taxon>Pezizomycotina</taxon>
        <taxon>Sordariomycetes</taxon>
        <taxon>Hypocreomycetidae</taxon>
        <taxon>Hypocreales</taxon>
        <taxon>Ophiocordycipitaceae</taxon>
        <taxon>Ophiocordyceps</taxon>
    </lineage>
</organism>
<feature type="transmembrane region" description="Helical" evidence="1">
    <location>
        <begin position="12"/>
        <end position="28"/>
    </location>
</feature>
<evidence type="ECO:0000313" key="3">
    <source>
        <dbReference type="Proteomes" id="UP000037136"/>
    </source>
</evidence>
<evidence type="ECO:0000313" key="2">
    <source>
        <dbReference type="EMBL" id="PFH60877.1"/>
    </source>
</evidence>
<reference evidence="2 3" key="2">
    <citation type="journal article" date="2017" name="Sci. Rep.">
        <title>Ant-infecting Ophiocordyceps genomes reveal a high diversity of potential behavioral manipulation genes and a possible major role for enterotoxins.</title>
        <authorList>
            <person name="de Bekker C."/>
            <person name="Ohm R.A."/>
            <person name="Evans H.C."/>
            <person name="Brachmann A."/>
            <person name="Hughes D.P."/>
        </authorList>
    </citation>
    <scope>NUCLEOTIDE SEQUENCE [LARGE SCALE GENOMIC DNA]</scope>
    <source>
        <strain evidence="2 3">SC16a</strain>
    </source>
</reference>
<gene>
    <name evidence="2" type="ORF">XA68_10190</name>
</gene>